<reference evidence="2 3" key="1">
    <citation type="journal article" date="2018" name="Sci. Rep.">
        <title>Raphidocelis subcapitata (=Pseudokirchneriella subcapitata) provides an insight into genome evolution and environmental adaptations in the Sphaeropleales.</title>
        <authorList>
            <person name="Suzuki S."/>
            <person name="Yamaguchi H."/>
            <person name="Nakajima N."/>
            <person name="Kawachi M."/>
        </authorList>
    </citation>
    <scope>NUCLEOTIDE SEQUENCE [LARGE SCALE GENOMIC DNA]</scope>
    <source>
        <strain evidence="2 3">NIES-35</strain>
    </source>
</reference>
<feature type="compositionally biased region" description="Gly residues" evidence="1">
    <location>
        <begin position="85"/>
        <end position="97"/>
    </location>
</feature>
<feature type="compositionally biased region" description="Basic residues" evidence="1">
    <location>
        <begin position="99"/>
        <end position="122"/>
    </location>
</feature>
<feature type="compositionally biased region" description="Low complexity" evidence="1">
    <location>
        <begin position="250"/>
        <end position="261"/>
    </location>
</feature>
<evidence type="ECO:0000313" key="3">
    <source>
        <dbReference type="Proteomes" id="UP000247498"/>
    </source>
</evidence>
<feature type="compositionally biased region" description="Basic and acidic residues" evidence="1">
    <location>
        <begin position="262"/>
        <end position="271"/>
    </location>
</feature>
<feature type="region of interest" description="Disordered" evidence="1">
    <location>
        <begin position="246"/>
        <end position="271"/>
    </location>
</feature>
<dbReference type="EMBL" id="BDRX01000064">
    <property type="protein sequence ID" value="GBF95412.1"/>
    <property type="molecule type" value="Genomic_DNA"/>
</dbReference>
<sequence>MPGAKHLLQAGNQSPDVFLGPPHSVSLLVPLSAGRTAEPQARTAIQHESSHAARSPAPAGGGGRRAARGPARPPPQLARRAPGAGAYGGRAPGGGAPGARRRRGAHLGHARGDRPRRHAVQRRAARLLRRPARPHQRGTAKCGGRHEAHAGLHQGAPLLLAALHARRAQNRQHHNHCGPQQRRGGRHALCRRHASGRYRSRGPLLHANELQEREAERVVRRRLAVGQDPQQLGLYHAVFEHQRRPHPLEGAPARGRQPAQRAAHDDKGPLFDQEVPRARRCGHRQVPVTAGLPSMSSSSGAARAVVGSCCIAAAGAAFFWQSHTRPARALTTQ</sequence>
<evidence type="ECO:0000256" key="1">
    <source>
        <dbReference type="SAM" id="MobiDB-lite"/>
    </source>
</evidence>
<evidence type="ECO:0000313" key="2">
    <source>
        <dbReference type="EMBL" id="GBF95412.1"/>
    </source>
</evidence>
<feature type="region of interest" description="Disordered" evidence="1">
    <location>
        <begin position="1"/>
        <end position="122"/>
    </location>
</feature>
<dbReference type="InParanoid" id="A0A2V0P8Y9"/>
<accession>A0A2V0P8Y9</accession>
<dbReference type="Proteomes" id="UP000247498">
    <property type="component" value="Unassembled WGS sequence"/>
</dbReference>
<comment type="caution">
    <text evidence="2">The sequence shown here is derived from an EMBL/GenBank/DDBJ whole genome shotgun (WGS) entry which is preliminary data.</text>
</comment>
<keyword evidence="3" id="KW-1185">Reference proteome</keyword>
<organism evidence="2 3">
    <name type="scientific">Raphidocelis subcapitata</name>
    <dbReference type="NCBI Taxonomy" id="307507"/>
    <lineage>
        <taxon>Eukaryota</taxon>
        <taxon>Viridiplantae</taxon>
        <taxon>Chlorophyta</taxon>
        <taxon>core chlorophytes</taxon>
        <taxon>Chlorophyceae</taxon>
        <taxon>CS clade</taxon>
        <taxon>Sphaeropleales</taxon>
        <taxon>Selenastraceae</taxon>
        <taxon>Raphidocelis</taxon>
    </lineage>
</organism>
<proteinExistence type="predicted"/>
<protein>
    <submittedName>
        <fullName evidence="2">Uncharacterized protein</fullName>
    </submittedName>
</protein>
<dbReference type="AlphaFoldDB" id="A0A2V0P8Y9"/>
<gene>
    <name evidence="2" type="ORF">Rsub_08374</name>
</gene>
<name>A0A2V0P8Y9_9CHLO</name>